<feature type="domain" description="Major facilitator superfamily (MFS) profile" evidence="6">
    <location>
        <begin position="26"/>
        <end position="552"/>
    </location>
</feature>
<dbReference type="PROSITE" id="PS50850">
    <property type="entry name" value="MFS"/>
    <property type="match status" value="1"/>
</dbReference>
<feature type="transmembrane region" description="Helical" evidence="5">
    <location>
        <begin position="92"/>
        <end position="111"/>
    </location>
</feature>
<dbReference type="InterPro" id="IPR020846">
    <property type="entry name" value="MFS_dom"/>
</dbReference>
<feature type="transmembrane region" description="Helical" evidence="5">
    <location>
        <begin position="184"/>
        <end position="205"/>
    </location>
</feature>
<evidence type="ECO:0000256" key="2">
    <source>
        <dbReference type="ARBA" id="ARBA00022692"/>
    </source>
</evidence>
<evidence type="ECO:0000256" key="5">
    <source>
        <dbReference type="SAM" id="Phobius"/>
    </source>
</evidence>
<name>A0ABN2QKR8_9PSEU</name>
<dbReference type="Gene3D" id="1.20.1250.20">
    <property type="entry name" value="MFS general substrate transporter like domains"/>
    <property type="match status" value="1"/>
</dbReference>
<reference evidence="7 8" key="1">
    <citation type="journal article" date="2019" name="Int. J. Syst. Evol. Microbiol.">
        <title>The Global Catalogue of Microorganisms (GCM) 10K type strain sequencing project: providing services to taxonomists for standard genome sequencing and annotation.</title>
        <authorList>
            <consortium name="The Broad Institute Genomics Platform"/>
            <consortium name="The Broad Institute Genome Sequencing Center for Infectious Disease"/>
            <person name="Wu L."/>
            <person name="Ma J."/>
        </authorList>
    </citation>
    <scope>NUCLEOTIDE SEQUENCE [LARGE SCALE GENOMIC DNA]</scope>
    <source>
        <strain evidence="7 8">JCM 14545</strain>
    </source>
</reference>
<dbReference type="PANTHER" id="PTHR42718:SF39">
    <property type="entry name" value="ACTINORHODIN TRANSPORTER-RELATED"/>
    <property type="match status" value="1"/>
</dbReference>
<feature type="transmembrane region" description="Helical" evidence="5">
    <location>
        <begin position="242"/>
        <end position="263"/>
    </location>
</feature>
<evidence type="ECO:0000313" key="8">
    <source>
        <dbReference type="Proteomes" id="UP001501116"/>
    </source>
</evidence>
<dbReference type="Gene3D" id="1.20.1720.10">
    <property type="entry name" value="Multidrug resistance protein D"/>
    <property type="match status" value="1"/>
</dbReference>
<feature type="transmembrane region" description="Helical" evidence="5">
    <location>
        <begin position="60"/>
        <end position="80"/>
    </location>
</feature>
<dbReference type="PANTHER" id="PTHR42718">
    <property type="entry name" value="MAJOR FACILITATOR SUPERFAMILY MULTIDRUG TRANSPORTER MFSC"/>
    <property type="match status" value="1"/>
</dbReference>
<organism evidence="7 8">
    <name type="scientific">Amycolatopsis minnesotensis</name>
    <dbReference type="NCBI Taxonomy" id="337894"/>
    <lineage>
        <taxon>Bacteria</taxon>
        <taxon>Bacillati</taxon>
        <taxon>Actinomycetota</taxon>
        <taxon>Actinomycetes</taxon>
        <taxon>Pseudonocardiales</taxon>
        <taxon>Pseudonocardiaceae</taxon>
        <taxon>Amycolatopsis</taxon>
    </lineage>
</organism>
<dbReference type="SUPFAM" id="SSF103473">
    <property type="entry name" value="MFS general substrate transporter"/>
    <property type="match status" value="1"/>
</dbReference>
<feature type="transmembrane region" description="Helical" evidence="5">
    <location>
        <begin position="117"/>
        <end position="138"/>
    </location>
</feature>
<evidence type="ECO:0000256" key="3">
    <source>
        <dbReference type="ARBA" id="ARBA00022989"/>
    </source>
</evidence>
<feature type="transmembrane region" description="Helical" evidence="5">
    <location>
        <begin position="348"/>
        <end position="368"/>
    </location>
</feature>
<evidence type="ECO:0000259" key="6">
    <source>
        <dbReference type="PROSITE" id="PS50850"/>
    </source>
</evidence>
<keyword evidence="8" id="KW-1185">Reference proteome</keyword>
<accession>A0ABN2QKR8</accession>
<keyword evidence="3 5" id="KW-1133">Transmembrane helix</keyword>
<comment type="subcellular location">
    <subcellularLocation>
        <location evidence="1">Cell membrane</location>
        <topology evidence="1">Multi-pass membrane protein</topology>
    </subcellularLocation>
</comment>
<feature type="transmembrane region" description="Helical" evidence="5">
    <location>
        <begin position="423"/>
        <end position="442"/>
    </location>
</feature>
<sequence>MAADETEAPPAETGPPPVAGRRRALALVVVLLGMLLDLLDITIVNVALPSIQRGLGMDGAAVQWVVAAYTLAFAATLILGGRLGDLFGMRRMFLIGIIAFATVSALAGLAQNPEQLIVLRFLQGAAGAVMVPQVYSLIQVMYAPHERPKAWAGLSAVLAIGTVGGPLVGALITTADIAGLGWRGVFLVNVPLGIFAVVTALKVIPVVRGDSARKLDVPAVMLAFVALLCVVFPLVQGRELGWPAWVFVMFGAGVLLLVVFVQYQRRRAVDPLVPMSLFRVRSFVGGMLVSFFFMGGVMAFFLFITLHLQLGEGYSVLRAGFAGLPWDVAVPLFGALSAKWIGPKLGRTGMQLGLVLLIVTMLIFMWIIGTQDNVSLFLLWPPMFLGGVGMGLAFTQVMAYALNDVPLEHAGAASGVVNTVYQVGVSLGIAACGTLLFALLAGNAQPSVDSVEPGLRASLAEAGISGPAADSAVTGFRDCFAERMRLSEPDAMPPQCVALQELPPGAAGPIAAQDAVALRESFQGATVGTLWTQIALFAAALGATCLLPRRVEQH</sequence>
<evidence type="ECO:0000256" key="1">
    <source>
        <dbReference type="ARBA" id="ARBA00004651"/>
    </source>
</evidence>
<feature type="transmembrane region" description="Helical" evidence="5">
    <location>
        <begin position="380"/>
        <end position="402"/>
    </location>
</feature>
<keyword evidence="4 5" id="KW-0472">Membrane</keyword>
<dbReference type="InterPro" id="IPR011701">
    <property type="entry name" value="MFS"/>
</dbReference>
<feature type="transmembrane region" description="Helical" evidence="5">
    <location>
        <begin position="150"/>
        <end position="172"/>
    </location>
</feature>
<feature type="transmembrane region" description="Helical" evidence="5">
    <location>
        <begin position="283"/>
        <end position="304"/>
    </location>
</feature>
<feature type="transmembrane region" description="Helical" evidence="5">
    <location>
        <begin position="24"/>
        <end position="48"/>
    </location>
</feature>
<dbReference type="CDD" id="cd17321">
    <property type="entry name" value="MFS_MMR_MDR_like"/>
    <property type="match status" value="1"/>
</dbReference>
<comment type="caution">
    <text evidence="7">The sequence shown here is derived from an EMBL/GenBank/DDBJ whole genome shotgun (WGS) entry which is preliminary data.</text>
</comment>
<gene>
    <name evidence="7" type="ORF">GCM10009754_24640</name>
</gene>
<protein>
    <submittedName>
        <fullName evidence="7">MFS transporter</fullName>
    </submittedName>
</protein>
<keyword evidence="2 5" id="KW-0812">Transmembrane</keyword>
<dbReference type="RefSeq" id="WP_344416932.1">
    <property type="nucleotide sequence ID" value="NZ_BAAANN010000008.1"/>
</dbReference>
<dbReference type="Proteomes" id="UP001501116">
    <property type="component" value="Unassembled WGS sequence"/>
</dbReference>
<feature type="transmembrane region" description="Helical" evidence="5">
    <location>
        <begin position="217"/>
        <end position="236"/>
    </location>
</feature>
<dbReference type="EMBL" id="BAAANN010000008">
    <property type="protein sequence ID" value="GAA1954285.1"/>
    <property type="molecule type" value="Genomic_DNA"/>
</dbReference>
<proteinExistence type="predicted"/>
<dbReference type="InterPro" id="IPR036259">
    <property type="entry name" value="MFS_trans_sf"/>
</dbReference>
<evidence type="ECO:0000256" key="4">
    <source>
        <dbReference type="ARBA" id="ARBA00023136"/>
    </source>
</evidence>
<dbReference type="Pfam" id="PF07690">
    <property type="entry name" value="MFS_1"/>
    <property type="match status" value="1"/>
</dbReference>
<evidence type="ECO:0000313" key="7">
    <source>
        <dbReference type="EMBL" id="GAA1954285.1"/>
    </source>
</evidence>